<feature type="transmembrane region" description="Helical" evidence="8">
    <location>
        <begin position="94"/>
        <end position="115"/>
    </location>
</feature>
<evidence type="ECO:0000313" key="10">
    <source>
        <dbReference type="EMBL" id="CAF0727992.1"/>
    </source>
</evidence>
<comment type="subcellular location">
    <subcellularLocation>
        <location evidence="1">Membrane</location>
        <topology evidence="1">Multi-pass membrane protein</topology>
    </subcellularLocation>
</comment>
<evidence type="ECO:0000256" key="7">
    <source>
        <dbReference type="ARBA" id="ARBA00023224"/>
    </source>
</evidence>
<sequence length="322" mass="36702">MSTSTDANITAYWNNASSSMNRYFSIFLFLFGTIGNILNILVLFQRELRTNSCSFLFLISSIANLIAILSGLTTRMLSGWALDLTNTIDWLCKLRAFILFVSRNIALLSIMFAALDRWLSSSINVHRRHMSTLKNAQRAVILLIILSSIIYSPIFYCYKANLINAPLKCYGETNICRISNDLIYACFTILFPILLMSLFGIMTITNIRHVQSRINVTNSIERLPVSKRKKVDRQLFLMLFIQIILLAVFTLPQAIQKLYSTITANQILTPAQTAFNNFIFNLVLLLTYVANGMPFYIYTLSGGTVFRNALIQLFRKLNQIHP</sequence>
<dbReference type="Proteomes" id="UP000663860">
    <property type="component" value="Unassembled WGS sequence"/>
</dbReference>
<keyword evidence="4" id="KW-0297">G-protein coupled receptor</keyword>
<accession>A0A813MXV1</accession>
<keyword evidence="6" id="KW-0675">Receptor</keyword>
<evidence type="ECO:0000256" key="5">
    <source>
        <dbReference type="ARBA" id="ARBA00023136"/>
    </source>
</evidence>
<dbReference type="AlphaFoldDB" id="A0A813MXV1"/>
<evidence type="ECO:0000256" key="4">
    <source>
        <dbReference type="ARBA" id="ARBA00023040"/>
    </source>
</evidence>
<feature type="domain" description="G-protein coupled receptors family 1 profile" evidence="9">
    <location>
        <begin position="35"/>
        <end position="298"/>
    </location>
</feature>
<name>A0A813MXV1_9BILA</name>
<keyword evidence="5 8" id="KW-0472">Membrane</keyword>
<dbReference type="Gene3D" id="1.20.1070.10">
    <property type="entry name" value="Rhodopsin 7-helix transmembrane proteins"/>
    <property type="match status" value="1"/>
</dbReference>
<dbReference type="Pfam" id="PF00001">
    <property type="entry name" value="7tm_1"/>
    <property type="match status" value="1"/>
</dbReference>
<dbReference type="EMBL" id="CAJOBB010005495">
    <property type="protein sequence ID" value="CAF4130363.1"/>
    <property type="molecule type" value="Genomic_DNA"/>
</dbReference>
<feature type="transmembrane region" description="Helical" evidence="8">
    <location>
        <begin position="275"/>
        <end position="298"/>
    </location>
</feature>
<keyword evidence="7" id="KW-0807">Transducer</keyword>
<keyword evidence="2 8" id="KW-0812">Transmembrane</keyword>
<feature type="transmembrane region" description="Helical" evidence="8">
    <location>
        <begin position="23"/>
        <end position="43"/>
    </location>
</feature>
<evidence type="ECO:0000313" key="12">
    <source>
        <dbReference type="Proteomes" id="UP000663860"/>
    </source>
</evidence>
<dbReference type="EMBL" id="CAJNOE010000013">
    <property type="protein sequence ID" value="CAF0727992.1"/>
    <property type="molecule type" value="Genomic_DNA"/>
</dbReference>
<proteinExistence type="predicted"/>
<dbReference type="InterPro" id="IPR000276">
    <property type="entry name" value="GPCR_Rhodpsn"/>
</dbReference>
<dbReference type="PANTHER" id="PTHR24243:SF230">
    <property type="entry name" value="G-PROTEIN COUPLED RECEPTORS FAMILY 1 PROFILE DOMAIN-CONTAINING PROTEIN"/>
    <property type="match status" value="1"/>
</dbReference>
<gene>
    <name evidence="10" type="ORF">IZO911_LOCUS2614</name>
    <name evidence="11" type="ORF">KXQ929_LOCUS36147</name>
</gene>
<dbReference type="InterPro" id="IPR017452">
    <property type="entry name" value="GPCR_Rhodpsn_7TM"/>
</dbReference>
<evidence type="ECO:0000313" key="11">
    <source>
        <dbReference type="EMBL" id="CAF4130363.1"/>
    </source>
</evidence>
<dbReference type="GO" id="GO:0004930">
    <property type="term" value="F:G protein-coupled receptor activity"/>
    <property type="evidence" value="ECO:0007669"/>
    <property type="project" value="UniProtKB-KW"/>
</dbReference>
<dbReference type="PANTHER" id="PTHR24243">
    <property type="entry name" value="G-PROTEIN COUPLED RECEPTOR"/>
    <property type="match status" value="1"/>
</dbReference>
<evidence type="ECO:0000256" key="6">
    <source>
        <dbReference type="ARBA" id="ARBA00023170"/>
    </source>
</evidence>
<feature type="transmembrane region" description="Helical" evidence="8">
    <location>
        <begin position="235"/>
        <end position="255"/>
    </location>
</feature>
<dbReference type="PROSITE" id="PS50262">
    <property type="entry name" value="G_PROTEIN_RECEP_F1_2"/>
    <property type="match status" value="1"/>
</dbReference>
<feature type="transmembrane region" description="Helical" evidence="8">
    <location>
        <begin position="55"/>
        <end position="74"/>
    </location>
</feature>
<comment type="caution">
    <text evidence="10">The sequence shown here is derived from an EMBL/GenBank/DDBJ whole genome shotgun (WGS) entry which is preliminary data.</text>
</comment>
<dbReference type="SUPFAM" id="SSF81321">
    <property type="entry name" value="Family A G protein-coupled receptor-like"/>
    <property type="match status" value="1"/>
</dbReference>
<evidence type="ECO:0000256" key="2">
    <source>
        <dbReference type="ARBA" id="ARBA00022692"/>
    </source>
</evidence>
<evidence type="ECO:0000259" key="9">
    <source>
        <dbReference type="PROSITE" id="PS50262"/>
    </source>
</evidence>
<feature type="transmembrane region" description="Helical" evidence="8">
    <location>
        <begin position="182"/>
        <end position="204"/>
    </location>
</feature>
<evidence type="ECO:0000256" key="8">
    <source>
        <dbReference type="SAM" id="Phobius"/>
    </source>
</evidence>
<reference evidence="10" key="1">
    <citation type="submission" date="2021-02" db="EMBL/GenBank/DDBJ databases">
        <authorList>
            <person name="Nowell W R."/>
        </authorList>
    </citation>
    <scope>NUCLEOTIDE SEQUENCE</scope>
</reference>
<protein>
    <recommendedName>
        <fullName evidence="9">G-protein coupled receptors family 1 profile domain-containing protein</fullName>
    </recommendedName>
</protein>
<feature type="transmembrane region" description="Helical" evidence="8">
    <location>
        <begin position="136"/>
        <end position="156"/>
    </location>
</feature>
<dbReference type="GO" id="GO:0005886">
    <property type="term" value="C:plasma membrane"/>
    <property type="evidence" value="ECO:0007669"/>
    <property type="project" value="TreeGrafter"/>
</dbReference>
<dbReference type="Proteomes" id="UP000663868">
    <property type="component" value="Unassembled WGS sequence"/>
</dbReference>
<keyword evidence="3 8" id="KW-1133">Transmembrane helix</keyword>
<evidence type="ECO:0000256" key="3">
    <source>
        <dbReference type="ARBA" id="ARBA00022989"/>
    </source>
</evidence>
<evidence type="ECO:0000256" key="1">
    <source>
        <dbReference type="ARBA" id="ARBA00004141"/>
    </source>
</evidence>
<organism evidence="10 12">
    <name type="scientific">Adineta steineri</name>
    <dbReference type="NCBI Taxonomy" id="433720"/>
    <lineage>
        <taxon>Eukaryota</taxon>
        <taxon>Metazoa</taxon>
        <taxon>Spiralia</taxon>
        <taxon>Gnathifera</taxon>
        <taxon>Rotifera</taxon>
        <taxon>Eurotatoria</taxon>
        <taxon>Bdelloidea</taxon>
        <taxon>Adinetida</taxon>
        <taxon>Adinetidae</taxon>
        <taxon>Adineta</taxon>
    </lineage>
</organism>